<feature type="compositionally biased region" description="Basic and acidic residues" evidence="5">
    <location>
        <begin position="185"/>
        <end position="195"/>
    </location>
</feature>
<organism evidence="8 9">
    <name type="scientific">Apodospora peruviana</name>
    <dbReference type="NCBI Taxonomy" id="516989"/>
    <lineage>
        <taxon>Eukaryota</taxon>
        <taxon>Fungi</taxon>
        <taxon>Dikarya</taxon>
        <taxon>Ascomycota</taxon>
        <taxon>Pezizomycotina</taxon>
        <taxon>Sordariomycetes</taxon>
        <taxon>Sordariomycetidae</taxon>
        <taxon>Sordariales</taxon>
        <taxon>Lasiosphaeriaceae</taxon>
        <taxon>Apodospora</taxon>
    </lineage>
</organism>
<dbReference type="PROSITE" id="PS50102">
    <property type="entry name" value="RRM"/>
    <property type="match status" value="1"/>
</dbReference>
<feature type="compositionally biased region" description="Basic and acidic residues" evidence="5">
    <location>
        <begin position="1"/>
        <end position="35"/>
    </location>
</feature>
<dbReference type="InterPro" id="IPR000504">
    <property type="entry name" value="RRM_dom"/>
</dbReference>
<evidence type="ECO:0000256" key="2">
    <source>
        <dbReference type="ARBA" id="ARBA00022884"/>
    </source>
</evidence>
<evidence type="ECO:0008006" key="10">
    <source>
        <dbReference type="Google" id="ProtNLM"/>
    </source>
</evidence>
<dbReference type="EMBL" id="JAUEDM010000001">
    <property type="protein sequence ID" value="KAK3330531.1"/>
    <property type="molecule type" value="Genomic_DNA"/>
</dbReference>
<comment type="caution">
    <text evidence="8">The sequence shown here is derived from an EMBL/GenBank/DDBJ whole genome shotgun (WGS) entry which is preliminary data.</text>
</comment>
<evidence type="ECO:0000259" key="7">
    <source>
        <dbReference type="PROSITE" id="PS50174"/>
    </source>
</evidence>
<reference evidence="8" key="2">
    <citation type="submission" date="2023-06" db="EMBL/GenBank/DDBJ databases">
        <authorList>
            <consortium name="Lawrence Berkeley National Laboratory"/>
            <person name="Haridas S."/>
            <person name="Hensen N."/>
            <person name="Bonometti L."/>
            <person name="Westerberg I."/>
            <person name="Brannstrom I.O."/>
            <person name="Guillou S."/>
            <person name="Cros-Aarteil S."/>
            <person name="Calhoun S."/>
            <person name="Kuo A."/>
            <person name="Mondo S."/>
            <person name="Pangilinan J."/>
            <person name="Riley R."/>
            <person name="Labutti K."/>
            <person name="Andreopoulos B."/>
            <person name="Lipzen A."/>
            <person name="Chen C."/>
            <person name="Yanf M."/>
            <person name="Daum C."/>
            <person name="Ng V."/>
            <person name="Clum A."/>
            <person name="Steindorff A."/>
            <person name="Ohm R."/>
            <person name="Martin F."/>
            <person name="Silar P."/>
            <person name="Natvig D."/>
            <person name="Lalanne C."/>
            <person name="Gautier V."/>
            <person name="Ament-Velasquez S.L."/>
            <person name="Kruys A."/>
            <person name="Hutchinson M.I."/>
            <person name="Powell A.J."/>
            <person name="Barry K."/>
            <person name="Miller A.N."/>
            <person name="Grigoriev I.V."/>
            <person name="Debuchy R."/>
            <person name="Gladieux P."/>
            <person name="Thoren M.H."/>
            <person name="Johannesson H."/>
        </authorList>
    </citation>
    <scope>NUCLEOTIDE SEQUENCE</scope>
    <source>
        <strain evidence="8">CBS 118394</strain>
    </source>
</reference>
<dbReference type="SUPFAM" id="SSF54928">
    <property type="entry name" value="RNA-binding domain, RBD"/>
    <property type="match status" value="2"/>
</dbReference>
<dbReference type="InterPro" id="IPR012677">
    <property type="entry name" value="Nucleotide-bd_a/b_plait_sf"/>
</dbReference>
<keyword evidence="3" id="KW-0539">Nucleus</keyword>
<feature type="compositionally biased region" description="Basic and acidic residues" evidence="5">
    <location>
        <begin position="49"/>
        <end position="87"/>
    </location>
</feature>
<dbReference type="InterPro" id="IPR000467">
    <property type="entry name" value="G_patch_dom"/>
</dbReference>
<evidence type="ECO:0000259" key="6">
    <source>
        <dbReference type="PROSITE" id="PS50102"/>
    </source>
</evidence>
<dbReference type="Proteomes" id="UP001283341">
    <property type="component" value="Unassembled WGS sequence"/>
</dbReference>
<evidence type="ECO:0000256" key="3">
    <source>
        <dbReference type="ARBA" id="ARBA00023242"/>
    </source>
</evidence>
<feature type="compositionally biased region" description="Basic and acidic residues" evidence="5">
    <location>
        <begin position="802"/>
        <end position="817"/>
    </location>
</feature>
<dbReference type="Gene3D" id="3.30.70.330">
    <property type="match status" value="1"/>
</dbReference>
<dbReference type="Pfam" id="PF01585">
    <property type="entry name" value="G-patch"/>
    <property type="match status" value="1"/>
</dbReference>
<dbReference type="InterPro" id="IPR035979">
    <property type="entry name" value="RBD_domain_sf"/>
</dbReference>
<evidence type="ECO:0000313" key="9">
    <source>
        <dbReference type="Proteomes" id="UP001283341"/>
    </source>
</evidence>
<feature type="domain" description="G-patch" evidence="7">
    <location>
        <begin position="736"/>
        <end position="782"/>
    </location>
</feature>
<keyword evidence="2 4" id="KW-0694">RNA-binding</keyword>
<feature type="region of interest" description="Disordered" evidence="5">
    <location>
        <begin position="781"/>
        <end position="817"/>
    </location>
</feature>
<accession>A0AAE0ITY7</accession>
<feature type="compositionally biased region" description="Basic and acidic residues" evidence="5">
    <location>
        <begin position="680"/>
        <end position="706"/>
    </location>
</feature>
<dbReference type="Pfam" id="PF00076">
    <property type="entry name" value="RRM_1"/>
    <property type="match status" value="1"/>
</dbReference>
<evidence type="ECO:0000256" key="4">
    <source>
        <dbReference type="PROSITE-ProRule" id="PRU00176"/>
    </source>
</evidence>
<evidence type="ECO:0000256" key="1">
    <source>
        <dbReference type="ARBA" id="ARBA00004123"/>
    </source>
</evidence>
<proteinExistence type="predicted"/>
<feature type="domain" description="RRM" evidence="6">
    <location>
        <begin position="264"/>
        <end position="380"/>
    </location>
</feature>
<dbReference type="AlphaFoldDB" id="A0AAE0ITY7"/>
<feature type="region of interest" description="Disordered" evidence="5">
    <location>
        <begin position="423"/>
        <end position="466"/>
    </location>
</feature>
<keyword evidence="9" id="KW-1185">Reference proteome</keyword>
<dbReference type="SMART" id="SM00443">
    <property type="entry name" value="G_patch"/>
    <property type="match status" value="1"/>
</dbReference>
<comment type="subcellular location">
    <subcellularLocation>
        <location evidence="1">Nucleus</location>
    </subcellularLocation>
</comment>
<dbReference type="GO" id="GO:0005634">
    <property type="term" value="C:nucleus"/>
    <property type="evidence" value="ECO:0007669"/>
    <property type="project" value="UniProtKB-SubCell"/>
</dbReference>
<feature type="region of interest" description="Disordered" evidence="5">
    <location>
        <begin position="1"/>
        <end position="99"/>
    </location>
</feature>
<gene>
    <name evidence="8" type="ORF">B0H66DRAFT_544165</name>
</gene>
<sequence length="817" mass="92741">MEEGFGHRRDSPRRYDGQGRDRDHDYHRSRYDRSSPPRGLNYDDDGMDESAHAGRYRDDPRHSGVYDRNHSRGRSRSPDRVPGDRGRSSRAQNGPRTIVLTDVPEDATELDIEYGLEYVTEDRHMAEQLDRVRFNYDHNGHRIAFVEFWRAHDAEYFMSKYQPTVTFPLEHSRGIQSEPLTFEMSFRRNDAERSRDRRRRSREQRTEQRWNCQCGMDNFRHRTACFKCHAERPADNGHGYTLNPAPSRVLTGESDEGKHGEVHYYLVVRNLGATVNEQTLADGVMKLFIDITAETNKPAPKNKLKSTAPITRIGDLGAKPGSLRRVFLMRDCQSQQSRKYGFAEFATVEDAQGAVAKFHALGDKLTIGTSADVKVNFIHAGVFVEAPPNANPMYTFTPIHNPSVRLKYWDPEDRSYPSIHNVSIGVASDHPSPEKQDLKEAAQPTNRGSKVKKPKRDQESASAAIPIAMNPEIQRWQMKSFELHGQAQKAGADYRVFGNNEPKPVLETYAQNVKNEQPEPDGPAHPHWTDQYISYGDWDRFSCLICDWVAPPQETLDKAGYPEITREVALIDHEVRIHDHYKAVGVKEKAAANLAALGREPRTIVRRQPRLKSEPLKSYLSYADLEALRCALCRRKFPVIEALWRHEQESELHKKMLAVPGNKERAEKELNAIGKTLHRMCPDKKSREQEQQRPQYRDRAKERREVFGQPKKPAPVAGERKKERAEAVAAEVPLEKKSKGADILAKMGWTAGVGLGAEGTGRTEAIATEAYAPGVGLGAEGSKLGDAAEEAARKTRGNPSDFVEKTRDKARERFEKL</sequence>
<dbReference type="GO" id="GO:0000398">
    <property type="term" value="P:mRNA splicing, via spliceosome"/>
    <property type="evidence" value="ECO:0007669"/>
    <property type="project" value="TreeGrafter"/>
</dbReference>
<name>A0AAE0ITY7_9PEZI</name>
<dbReference type="PANTHER" id="PTHR13948">
    <property type="entry name" value="RNA-BINDING PROTEIN"/>
    <property type="match status" value="1"/>
</dbReference>
<dbReference type="PROSITE" id="PS50174">
    <property type="entry name" value="G_PATCH"/>
    <property type="match status" value="1"/>
</dbReference>
<evidence type="ECO:0000256" key="5">
    <source>
        <dbReference type="SAM" id="MobiDB-lite"/>
    </source>
</evidence>
<dbReference type="Gene3D" id="4.10.1060.10">
    <property type="entry name" value="Zinc finger, RanBP2-type"/>
    <property type="match status" value="1"/>
</dbReference>
<evidence type="ECO:0000313" key="8">
    <source>
        <dbReference type="EMBL" id="KAK3330531.1"/>
    </source>
</evidence>
<protein>
    <recommendedName>
        <fullName evidence="10">RNA-binding protein</fullName>
    </recommendedName>
</protein>
<feature type="region of interest" description="Disordered" evidence="5">
    <location>
        <begin position="676"/>
        <end position="726"/>
    </location>
</feature>
<dbReference type="PANTHER" id="PTHR13948:SF3">
    <property type="entry name" value="FI21118P1"/>
    <property type="match status" value="1"/>
</dbReference>
<feature type="region of interest" description="Disordered" evidence="5">
    <location>
        <begin position="180"/>
        <end position="207"/>
    </location>
</feature>
<feature type="compositionally biased region" description="Basic and acidic residues" evidence="5">
    <location>
        <begin position="431"/>
        <end position="440"/>
    </location>
</feature>
<dbReference type="GO" id="GO:0003723">
    <property type="term" value="F:RNA binding"/>
    <property type="evidence" value="ECO:0007669"/>
    <property type="project" value="UniProtKB-UniRule"/>
</dbReference>
<reference evidence="8" key="1">
    <citation type="journal article" date="2023" name="Mol. Phylogenet. Evol.">
        <title>Genome-scale phylogeny and comparative genomics of the fungal order Sordariales.</title>
        <authorList>
            <person name="Hensen N."/>
            <person name="Bonometti L."/>
            <person name="Westerberg I."/>
            <person name="Brannstrom I.O."/>
            <person name="Guillou S."/>
            <person name="Cros-Aarteil S."/>
            <person name="Calhoun S."/>
            <person name="Haridas S."/>
            <person name="Kuo A."/>
            <person name="Mondo S."/>
            <person name="Pangilinan J."/>
            <person name="Riley R."/>
            <person name="LaButti K."/>
            <person name="Andreopoulos B."/>
            <person name="Lipzen A."/>
            <person name="Chen C."/>
            <person name="Yan M."/>
            <person name="Daum C."/>
            <person name="Ng V."/>
            <person name="Clum A."/>
            <person name="Steindorff A."/>
            <person name="Ohm R.A."/>
            <person name="Martin F."/>
            <person name="Silar P."/>
            <person name="Natvig D.O."/>
            <person name="Lalanne C."/>
            <person name="Gautier V."/>
            <person name="Ament-Velasquez S.L."/>
            <person name="Kruys A."/>
            <person name="Hutchinson M.I."/>
            <person name="Powell A.J."/>
            <person name="Barry K."/>
            <person name="Miller A.N."/>
            <person name="Grigoriev I.V."/>
            <person name="Debuchy R."/>
            <person name="Gladieux P."/>
            <person name="Hiltunen Thoren M."/>
            <person name="Johannesson H."/>
        </authorList>
    </citation>
    <scope>NUCLEOTIDE SEQUENCE</scope>
    <source>
        <strain evidence="8">CBS 118394</strain>
    </source>
</reference>